<proteinExistence type="predicted"/>
<dbReference type="OrthoDB" id="3732760at2"/>
<keyword evidence="5" id="KW-1185">Reference proteome</keyword>
<evidence type="ECO:0000313" key="4">
    <source>
        <dbReference type="EMBL" id="SER96557.1"/>
    </source>
</evidence>
<organism evidence="4 5">
    <name type="scientific">Propionibacterium cyclohexanicum</name>
    <dbReference type="NCBI Taxonomy" id="64702"/>
    <lineage>
        <taxon>Bacteria</taxon>
        <taxon>Bacillati</taxon>
        <taxon>Actinomycetota</taxon>
        <taxon>Actinomycetes</taxon>
        <taxon>Propionibacteriales</taxon>
        <taxon>Propionibacteriaceae</taxon>
        <taxon>Propionibacterium</taxon>
    </lineage>
</organism>
<dbReference type="InterPro" id="IPR012495">
    <property type="entry name" value="TadE-like_dom"/>
</dbReference>
<evidence type="ECO:0000313" key="5">
    <source>
        <dbReference type="Proteomes" id="UP000198815"/>
    </source>
</evidence>
<reference evidence="4 5" key="1">
    <citation type="submission" date="2016-10" db="EMBL/GenBank/DDBJ databases">
        <authorList>
            <person name="de Groot N.N."/>
        </authorList>
    </citation>
    <scope>NUCLEOTIDE SEQUENCE [LARGE SCALE GENOMIC DNA]</scope>
    <source>
        <strain evidence="4 5">DSM 16859</strain>
    </source>
</reference>
<evidence type="ECO:0000256" key="2">
    <source>
        <dbReference type="SAM" id="Phobius"/>
    </source>
</evidence>
<evidence type="ECO:0000259" key="3">
    <source>
        <dbReference type="Pfam" id="PF07811"/>
    </source>
</evidence>
<keyword evidence="2" id="KW-0472">Membrane</keyword>
<keyword evidence="2" id="KW-0812">Transmembrane</keyword>
<name>A0A1H9THP2_9ACTN</name>
<evidence type="ECO:0000256" key="1">
    <source>
        <dbReference type="SAM" id="MobiDB-lite"/>
    </source>
</evidence>
<accession>A0A1H9THP2</accession>
<feature type="transmembrane region" description="Helical" evidence="2">
    <location>
        <begin position="45"/>
        <end position="66"/>
    </location>
</feature>
<feature type="region of interest" description="Disordered" evidence="1">
    <location>
        <begin position="1"/>
        <end position="33"/>
    </location>
</feature>
<gene>
    <name evidence="4" type="ORF">SAMN05443377_12317</name>
</gene>
<dbReference type="Pfam" id="PF07811">
    <property type="entry name" value="TadE"/>
    <property type="match status" value="1"/>
</dbReference>
<sequence>MLAMRRTPADRSHRGGAAGGGTAGGGAAGTRACRGNERGAASTELVVIVPGLVLLIALMTAGWRIWSVRTQVQDAAAAGARAASLADSGARARSVAQEVIGADLATSASMCTQPQIAVDTSGFLLAPGVQADVRVDIGCTIALADLLIAVPGTIRAEGHATTRIDTFRQRRP</sequence>
<dbReference type="Proteomes" id="UP000198815">
    <property type="component" value="Unassembled WGS sequence"/>
</dbReference>
<dbReference type="EMBL" id="FOGZ01000023">
    <property type="protein sequence ID" value="SER96557.1"/>
    <property type="molecule type" value="Genomic_DNA"/>
</dbReference>
<dbReference type="AlphaFoldDB" id="A0A1H9THP2"/>
<feature type="domain" description="TadE-like" evidence="3">
    <location>
        <begin position="39"/>
        <end position="81"/>
    </location>
</feature>
<feature type="compositionally biased region" description="Gly residues" evidence="1">
    <location>
        <begin position="16"/>
        <end position="28"/>
    </location>
</feature>
<dbReference type="STRING" id="64702.SAMN05443377_12317"/>
<keyword evidence="2" id="KW-1133">Transmembrane helix</keyword>
<protein>
    <submittedName>
        <fullName evidence="4">TadE-like protein</fullName>
    </submittedName>
</protein>